<comment type="subunit">
    <text evidence="9">Component of the Sec protein translocase complex. Heterotrimer consisting of SecY, SecE and SecG subunits. The heterotrimers can form oligomers, although 1 heterotrimer is thought to be able to translocate proteins. Interacts with the ribosome. Interacts with SecDF, and other proteins may be involved. Interacts with SecA.</text>
</comment>
<dbReference type="Pfam" id="PF00584">
    <property type="entry name" value="SecE"/>
    <property type="match status" value="1"/>
</dbReference>
<dbReference type="EMBL" id="JAEQMG010000035">
    <property type="protein sequence ID" value="MBK6087427.1"/>
    <property type="molecule type" value="Genomic_DNA"/>
</dbReference>
<comment type="similarity">
    <text evidence="9">Belongs to the SecE/SEC61-gamma family.</text>
</comment>
<dbReference type="InterPro" id="IPR005807">
    <property type="entry name" value="SecE_bac"/>
</dbReference>
<dbReference type="AlphaFoldDB" id="A0A934WQY9"/>
<evidence type="ECO:0000256" key="1">
    <source>
        <dbReference type="ARBA" id="ARBA00004370"/>
    </source>
</evidence>
<organism evidence="10 11">
    <name type="scientific">Ruminococcus difficilis</name>
    <dbReference type="NCBI Taxonomy" id="2763069"/>
    <lineage>
        <taxon>Bacteria</taxon>
        <taxon>Bacillati</taxon>
        <taxon>Bacillota</taxon>
        <taxon>Clostridia</taxon>
        <taxon>Eubacteriales</taxon>
        <taxon>Oscillospiraceae</taxon>
        <taxon>Ruminococcus</taxon>
    </lineage>
</organism>
<evidence type="ECO:0000256" key="3">
    <source>
        <dbReference type="ARBA" id="ARBA00022475"/>
    </source>
</evidence>
<evidence type="ECO:0000256" key="8">
    <source>
        <dbReference type="ARBA" id="ARBA00023136"/>
    </source>
</evidence>
<evidence type="ECO:0000256" key="2">
    <source>
        <dbReference type="ARBA" id="ARBA00022448"/>
    </source>
</evidence>
<feature type="transmembrane region" description="Helical" evidence="9">
    <location>
        <begin position="40"/>
        <end position="57"/>
    </location>
</feature>
<evidence type="ECO:0000256" key="9">
    <source>
        <dbReference type="HAMAP-Rule" id="MF_00422"/>
    </source>
</evidence>
<comment type="subcellular location">
    <subcellularLocation>
        <location evidence="9">Cell membrane</location>
        <topology evidence="9">Single-pass membrane protein</topology>
    </subcellularLocation>
    <subcellularLocation>
        <location evidence="1">Membrane</location>
    </subcellularLocation>
</comment>
<evidence type="ECO:0000313" key="11">
    <source>
        <dbReference type="Proteomes" id="UP000633365"/>
    </source>
</evidence>
<dbReference type="GO" id="GO:0008320">
    <property type="term" value="F:protein transmembrane transporter activity"/>
    <property type="evidence" value="ECO:0007669"/>
    <property type="project" value="UniProtKB-UniRule"/>
</dbReference>
<dbReference type="InterPro" id="IPR001901">
    <property type="entry name" value="Translocase_SecE/Sec61-g"/>
</dbReference>
<comment type="caution">
    <text evidence="10">The sequence shown here is derived from an EMBL/GenBank/DDBJ whole genome shotgun (WGS) entry which is preliminary data.</text>
</comment>
<reference evidence="10" key="1">
    <citation type="submission" date="2021-01" db="EMBL/GenBank/DDBJ databases">
        <title>Genome public.</title>
        <authorList>
            <person name="Liu C."/>
            <person name="Sun Q."/>
        </authorList>
    </citation>
    <scope>NUCLEOTIDE SEQUENCE</scope>
    <source>
        <strain evidence="10">M6</strain>
    </source>
</reference>
<sequence length="74" mass="8248">MAEAKKKPNVFSRIGSFFRSCVGEMKKITWPTPKTTTKNFLIVITVILIAGLFIYALDRGLYALLNLVMATGTH</sequence>
<accession>A0A934WQY9</accession>
<dbReference type="GO" id="GO:0009306">
    <property type="term" value="P:protein secretion"/>
    <property type="evidence" value="ECO:0007669"/>
    <property type="project" value="UniProtKB-UniRule"/>
</dbReference>
<keyword evidence="7 9" id="KW-0811">Translocation</keyword>
<evidence type="ECO:0000313" key="10">
    <source>
        <dbReference type="EMBL" id="MBK6087427.1"/>
    </source>
</evidence>
<evidence type="ECO:0000256" key="6">
    <source>
        <dbReference type="ARBA" id="ARBA00022989"/>
    </source>
</evidence>
<dbReference type="PANTHER" id="PTHR33910">
    <property type="entry name" value="PROTEIN TRANSLOCASE SUBUNIT SECE"/>
    <property type="match status" value="1"/>
</dbReference>
<evidence type="ECO:0000256" key="7">
    <source>
        <dbReference type="ARBA" id="ARBA00023010"/>
    </source>
</evidence>
<dbReference type="PANTHER" id="PTHR33910:SF1">
    <property type="entry name" value="PROTEIN TRANSLOCASE SUBUNIT SECE"/>
    <property type="match status" value="1"/>
</dbReference>
<dbReference type="Gene3D" id="1.20.5.1030">
    <property type="entry name" value="Preprotein translocase secy subunit"/>
    <property type="match status" value="1"/>
</dbReference>
<keyword evidence="6 9" id="KW-1133">Transmembrane helix</keyword>
<dbReference type="NCBIfam" id="TIGR00964">
    <property type="entry name" value="secE_bact"/>
    <property type="match status" value="1"/>
</dbReference>
<name>A0A934WQY9_9FIRM</name>
<dbReference type="RefSeq" id="WP_201426731.1">
    <property type="nucleotide sequence ID" value="NZ_JAEQMG010000035.1"/>
</dbReference>
<dbReference type="GO" id="GO:0043952">
    <property type="term" value="P:protein transport by the Sec complex"/>
    <property type="evidence" value="ECO:0007669"/>
    <property type="project" value="UniProtKB-UniRule"/>
</dbReference>
<dbReference type="GO" id="GO:0005886">
    <property type="term" value="C:plasma membrane"/>
    <property type="evidence" value="ECO:0007669"/>
    <property type="project" value="UniProtKB-SubCell"/>
</dbReference>
<keyword evidence="8 9" id="KW-0472">Membrane</keyword>
<keyword evidence="4 9" id="KW-0812">Transmembrane</keyword>
<protein>
    <recommendedName>
        <fullName evidence="9">Protein translocase subunit SecE</fullName>
    </recommendedName>
</protein>
<dbReference type="InterPro" id="IPR038379">
    <property type="entry name" value="SecE_sf"/>
</dbReference>
<dbReference type="Proteomes" id="UP000633365">
    <property type="component" value="Unassembled WGS sequence"/>
</dbReference>
<dbReference type="GO" id="GO:0065002">
    <property type="term" value="P:intracellular protein transmembrane transport"/>
    <property type="evidence" value="ECO:0007669"/>
    <property type="project" value="UniProtKB-UniRule"/>
</dbReference>
<dbReference type="HAMAP" id="MF_00422">
    <property type="entry name" value="SecE"/>
    <property type="match status" value="1"/>
</dbReference>
<proteinExistence type="inferred from homology"/>
<dbReference type="GO" id="GO:0006605">
    <property type="term" value="P:protein targeting"/>
    <property type="evidence" value="ECO:0007669"/>
    <property type="project" value="UniProtKB-UniRule"/>
</dbReference>
<evidence type="ECO:0000256" key="5">
    <source>
        <dbReference type="ARBA" id="ARBA00022927"/>
    </source>
</evidence>
<keyword evidence="3 9" id="KW-1003">Cell membrane</keyword>
<keyword evidence="2 9" id="KW-0813">Transport</keyword>
<comment type="function">
    <text evidence="9">Essential subunit of the Sec protein translocation channel SecYEG. Clamps together the 2 halves of SecY. May contact the channel plug during translocation.</text>
</comment>
<keyword evidence="5 9" id="KW-0653">Protein transport</keyword>
<gene>
    <name evidence="9 10" type="primary">secE</name>
    <name evidence="10" type="ORF">JKK62_01975</name>
</gene>
<evidence type="ECO:0000256" key="4">
    <source>
        <dbReference type="ARBA" id="ARBA00022692"/>
    </source>
</evidence>
<keyword evidence="11" id="KW-1185">Reference proteome</keyword>